<feature type="transmembrane region" description="Helical" evidence="13">
    <location>
        <begin position="339"/>
        <end position="360"/>
    </location>
</feature>
<keyword evidence="10" id="KW-0539">Nucleus</keyword>
<keyword evidence="16" id="KW-1185">Reference proteome</keyword>
<gene>
    <name evidence="15" type="ORF">NEOLI_003419</name>
</gene>
<dbReference type="GO" id="GO:0006270">
    <property type="term" value="P:DNA replication initiation"/>
    <property type="evidence" value="ECO:0007669"/>
    <property type="project" value="InterPro"/>
</dbReference>
<dbReference type="SUPFAM" id="SSF103473">
    <property type="entry name" value="MFS general substrate transporter"/>
    <property type="match status" value="1"/>
</dbReference>
<sequence length="1147" mass="128397">MTALPIHDKGTVSGPLISQISTDSIPTDVFSSDKGDPEVPKSALERLINIFACGSVLFSDGYLNGVIGPVNTILKTIYPQEYQNSNYSKKVSSIVFAGTVVGQLLFGYLSDKQGRRFGMLSATIILIVFSVLSAGSMGLKHSIHGMLDALTAWRFFLGIGIGAEYPAGSVACSEASSEQEEGSRHAWFVMFTNFQIDLGFVLSSLIPFILICIFSQDHLHIIWRLALGFGALPPLSVFYFRLTMKEPAAYKKGNMKNTRIPYGLVVKKYWKRLVPIATVWFLYDFSAYSFSIYSTSILQKIVPDGSLRKNFGWNTLIMTFYLPGAMCGGFAADRFGPRMVLFVGLMLQALVGFLMSGLYSHLMNNIGAFCVVYGLFLTFGEFGPGDNIGLIAAKSSPTAIRGQFYGIAAAVGKVGAFVGSFVFPDIIKRFGGPETIRGNSGPFYIGSALAVVSGLIGLFFLPNVSQQSLEEEDAEFSRYLQENNFDITTMGLQCRLDVEQAAIVERDGRLTALYIWRLMGYITRNNYAKAYQKLRPLSFQGSCSVLLFVALDVDALCACKMLARMMKRDYIPHKIHPVAGYQDLEKANRELVQDDEELKFIFMINCGALIDLVGYLQPRQGLTIYVIDSHRPWNLDNLFVEGEVVVWDDGEIEMDMKEEKEAYIELSEMPEVSSDDEENKVVQDTTRKRKSRSRSDEEESDSSINSRPRQRRKTSSASETADSFKYVENPYLALRRKRGKHQSTISTYYDRGTWYGESVSGVIYSLASELSLEDNDLLWLAIIGLTNQDLSRRGKYSHYYPLLKDEVNRLNPPPLSGERRINGRNPSDKSIKAECEFRFMMVRHWSLYDSMLHSPYLSAKLHLWSENGRKKLHKLLAKIGFSLVQCRQIYSHMDMDLKRTLRDKLGGMAGMYGLDQIIFESFTRCWGFKVTLSASDAAYALGAILEMGVPEKENTVSLSESKELGEEWSKNFYTAMDSLDDIDRLRRGLSTAMDLQKAIVRTGTVLLEKRLIRQLSAFRMAIVKDGPDLAIFTHPQALGKLALWISEAIAEQEKEQFRRHPLPFVIASLDESTDGYLIVGTSVSSSSSHESVPKHPGLNRFGLAFQEVARTSGARVRIDSFEASVVECRKDDFVGFLEGLSLRAALD</sequence>
<feature type="region of interest" description="Disordered" evidence="12">
    <location>
        <begin position="667"/>
        <end position="720"/>
    </location>
</feature>
<dbReference type="InterPro" id="IPR020846">
    <property type="entry name" value="MFS_dom"/>
</dbReference>
<evidence type="ECO:0000256" key="12">
    <source>
        <dbReference type="SAM" id="MobiDB-lite"/>
    </source>
</evidence>
<evidence type="ECO:0000256" key="10">
    <source>
        <dbReference type="ARBA" id="ARBA00023242"/>
    </source>
</evidence>
<dbReference type="Proteomes" id="UP000186594">
    <property type="component" value="Unassembled WGS sequence"/>
</dbReference>
<dbReference type="EMBL" id="LXFE01001049">
    <property type="protein sequence ID" value="OLL23973.1"/>
    <property type="molecule type" value="Genomic_DNA"/>
</dbReference>
<keyword evidence="11" id="KW-0131">Cell cycle</keyword>
<dbReference type="InterPro" id="IPR005828">
    <property type="entry name" value="MFS_sugar_transport-like"/>
</dbReference>
<dbReference type="GO" id="GO:0051301">
    <property type="term" value="P:cell division"/>
    <property type="evidence" value="ECO:0007669"/>
    <property type="project" value="UniProtKB-KW"/>
</dbReference>
<evidence type="ECO:0000256" key="5">
    <source>
        <dbReference type="ARBA" id="ARBA00022448"/>
    </source>
</evidence>
<evidence type="ECO:0000256" key="9">
    <source>
        <dbReference type="ARBA" id="ARBA00023136"/>
    </source>
</evidence>
<dbReference type="GO" id="GO:1902977">
    <property type="term" value="P:mitotic DNA replication preinitiation complex assembly"/>
    <property type="evidence" value="ECO:0007669"/>
    <property type="project" value="TreeGrafter"/>
</dbReference>
<evidence type="ECO:0000256" key="1">
    <source>
        <dbReference type="ARBA" id="ARBA00004123"/>
    </source>
</evidence>
<keyword evidence="6 13" id="KW-0812">Transmembrane</keyword>
<protein>
    <submittedName>
        <fullName evidence="15">Cell division control protein 45</fullName>
    </submittedName>
</protein>
<evidence type="ECO:0000256" key="2">
    <source>
        <dbReference type="ARBA" id="ARBA00004141"/>
    </source>
</evidence>
<evidence type="ECO:0000313" key="16">
    <source>
        <dbReference type="Proteomes" id="UP000186594"/>
    </source>
</evidence>
<keyword evidence="7" id="KW-0235">DNA replication</keyword>
<dbReference type="FunFam" id="1.20.1250.20:FF:000140">
    <property type="entry name" value="Putative MFS phospholipid transporter"/>
    <property type="match status" value="1"/>
</dbReference>
<evidence type="ECO:0000256" key="7">
    <source>
        <dbReference type="ARBA" id="ARBA00022705"/>
    </source>
</evidence>
<comment type="caution">
    <text evidence="15">The sequence shown here is derived from an EMBL/GenBank/DDBJ whole genome shotgun (WGS) entry which is preliminary data.</text>
</comment>
<organism evidence="15 16">
    <name type="scientific">Neolecta irregularis (strain DAH-3)</name>
    <dbReference type="NCBI Taxonomy" id="1198029"/>
    <lineage>
        <taxon>Eukaryota</taxon>
        <taxon>Fungi</taxon>
        <taxon>Dikarya</taxon>
        <taxon>Ascomycota</taxon>
        <taxon>Taphrinomycotina</taxon>
        <taxon>Neolectales</taxon>
        <taxon>Neolectaceae</taxon>
        <taxon>Neolecta</taxon>
    </lineage>
</organism>
<dbReference type="PROSITE" id="PS50850">
    <property type="entry name" value="MFS"/>
    <property type="match status" value="1"/>
</dbReference>
<feature type="transmembrane region" description="Helical" evidence="13">
    <location>
        <begin position="91"/>
        <end position="110"/>
    </location>
</feature>
<dbReference type="Pfam" id="PF00083">
    <property type="entry name" value="Sugar_tr"/>
    <property type="match status" value="2"/>
</dbReference>
<proteinExistence type="inferred from homology"/>
<dbReference type="InterPro" id="IPR003874">
    <property type="entry name" value="CDC45"/>
</dbReference>
<evidence type="ECO:0000256" key="8">
    <source>
        <dbReference type="ARBA" id="ARBA00022989"/>
    </source>
</evidence>
<dbReference type="GO" id="GO:0031261">
    <property type="term" value="C:DNA replication preinitiation complex"/>
    <property type="evidence" value="ECO:0007669"/>
    <property type="project" value="TreeGrafter"/>
</dbReference>
<dbReference type="Pfam" id="PF02724">
    <property type="entry name" value="CDC45"/>
    <property type="match status" value="1"/>
</dbReference>
<dbReference type="InterPro" id="IPR036259">
    <property type="entry name" value="MFS_trans_sf"/>
</dbReference>
<evidence type="ECO:0000313" key="15">
    <source>
        <dbReference type="EMBL" id="OLL23973.1"/>
    </source>
</evidence>
<evidence type="ECO:0000256" key="13">
    <source>
        <dbReference type="SAM" id="Phobius"/>
    </source>
</evidence>
<feature type="transmembrane region" description="Helical" evidence="13">
    <location>
        <begin position="273"/>
        <end position="293"/>
    </location>
</feature>
<evidence type="ECO:0000256" key="3">
    <source>
        <dbReference type="ARBA" id="ARBA00010727"/>
    </source>
</evidence>
<dbReference type="GO" id="GO:0003688">
    <property type="term" value="F:DNA replication origin binding"/>
    <property type="evidence" value="ECO:0007669"/>
    <property type="project" value="TreeGrafter"/>
</dbReference>
<dbReference type="OrthoDB" id="2261376at2759"/>
<keyword evidence="9 13" id="KW-0472">Membrane</keyword>
<evidence type="ECO:0000256" key="11">
    <source>
        <dbReference type="ARBA" id="ARBA00023306"/>
    </source>
</evidence>
<keyword evidence="8 13" id="KW-1133">Transmembrane helix</keyword>
<keyword evidence="5" id="KW-0813">Transport</keyword>
<dbReference type="PANTHER" id="PTHR10507">
    <property type="entry name" value="CDC45-RELATED PROTEIN"/>
    <property type="match status" value="1"/>
</dbReference>
<keyword evidence="15" id="KW-0132">Cell division</keyword>
<feature type="transmembrane region" description="Helical" evidence="13">
    <location>
        <begin position="366"/>
        <end position="383"/>
    </location>
</feature>
<dbReference type="GO" id="GO:0003697">
    <property type="term" value="F:single-stranded DNA binding"/>
    <property type="evidence" value="ECO:0007669"/>
    <property type="project" value="TreeGrafter"/>
</dbReference>
<comment type="similarity">
    <text evidence="4">Belongs to the major facilitator superfamily. Sugar transporter (TC 2.A.1.1) family.</text>
</comment>
<feature type="transmembrane region" description="Helical" evidence="13">
    <location>
        <begin position="222"/>
        <end position="242"/>
    </location>
</feature>
<feature type="domain" description="Major facilitator superfamily (MFS) profile" evidence="14">
    <location>
        <begin position="49"/>
        <end position="465"/>
    </location>
</feature>
<dbReference type="Gene3D" id="1.20.1250.20">
    <property type="entry name" value="MFS general substrate transporter like domains"/>
    <property type="match status" value="1"/>
</dbReference>
<comment type="subcellular location">
    <subcellularLocation>
        <location evidence="2">Membrane</location>
        <topology evidence="2">Multi-pass membrane protein</topology>
    </subcellularLocation>
    <subcellularLocation>
        <location evidence="1">Nucleus</location>
    </subcellularLocation>
</comment>
<name>A0A1U7LN09_NEOID</name>
<feature type="transmembrane region" description="Helical" evidence="13">
    <location>
        <begin position="194"/>
        <end position="216"/>
    </location>
</feature>
<dbReference type="GO" id="GO:0016020">
    <property type="term" value="C:membrane"/>
    <property type="evidence" value="ECO:0007669"/>
    <property type="project" value="UniProtKB-SubCell"/>
</dbReference>
<evidence type="ECO:0000256" key="4">
    <source>
        <dbReference type="ARBA" id="ARBA00010992"/>
    </source>
</evidence>
<evidence type="ECO:0000259" key="14">
    <source>
        <dbReference type="PROSITE" id="PS50850"/>
    </source>
</evidence>
<feature type="transmembrane region" description="Helical" evidence="13">
    <location>
        <begin position="404"/>
        <end position="423"/>
    </location>
</feature>
<feature type="transmembrane region" description="Helical" evidence="13">
    <location>
        <begin position="117"/>
        <end position="139"/>
    </location>
</feature>
<dbReference type="GO" id="GO:0003682">
    <property type="term" value="F:chromatin binding"/>
    <property type="evidence" value="ECO:0007669"/>
    <property type="project" value="TreeGrafter"/>
</dbReference>
<dbReference type="GO" id="GO:0000727">
    <property type="term" value="P:double-strand break repair via break-induced replication"/>
    <property type="evidence" value="ECO:0007669"/>
    <property type="project" value="TreeGrafter"/>
</dbReference>
<dbReference type="GO" id="GO:0022857">
    <property type="term" value="F:transmembrane transporter activity"/>
    <property type="evidence" value="ECO:0007669"/>
    <property type="project" value="InterPro"/>
</dbReference>
<comment type="similarity">
    <text evidence="3">Belongs to the CDC45 family.</text>
</comment>
<feature type="transmembrane region" description="Helical" evidence="13">
    <location>
        <begin position="313"/>
        <end position="332"/>
    </location>
</feature>
<feature type="transmembrane region" description="Helical" evidence="13">
    <location>
        <begin position="443"/>
        <end position="461"/>
    </location>
</feature>
<reference evidence="15 16" key="1">
    <citation type="submission" date="2016-04" db="EMBL/GenBank/DDBJ databases">
        <title>Evolutionary innovation and constraint leading to complex multicellularity in the Ascomycota.</title>
        <authorList>
            <person name="Cisse O."/>
            <person name="Nguyen A."/>
            <person name="Hewitt D.A."/>
            <person name="Jedd G."/>
            <person name="Stajich J.E."/>
        </authorList>
    </citation>
    <scope>NUCLEOTIDE SEQUENCE [LARGE SCALE GENOMIC DNA]</scope>
    <source>
        <strain evidence="15 16">DAH-3</strain>
    </source>
</reference>
<accession>A0A1U7LN09</accession>
<dbReference type="STRING" id="1198029.A0A1U7LN09"/>
<dbReference type="AlphaFoldDB" id="A0A1U7LN09"/>
<evidence type="ECO:0000256" key="6">
    <source>
        <dbReference type="ARBA" id="ARBA00022692"/>
    </source>
</evidence>
<dbReference type="PANTHER" id="PTHR10507:SF0">
    <property type="entry name" value="CELL DIVISION CONTROL PROTEIN 45 HOMOLOG"/>
    <property type="match status" value="1"/>
</dbReference>